<dbReference type="RefSeq" id="WP_155453376.1">
    <property type="nucleotide sequence ID" value="NZ_WNKX01000004.1"/>
</dbReference>
<evidence type="ECO:0000313" key="3">
    <source>
        <dbReference type="EMBL" id="MTW10445.1"/>
    </source>
</evidence>
<dbReference type="SMART" id="SM00471">
    <property type="entry name" value="HDc"/>
    <property type="match status" value="1"/>
</dbReference>
<evidence type="ECO:0000313" key="4">
    <source>
        <dbReference type="Proteomes" id="UP000472320"/>
    </source>
</evidence>
<dbReference type="Gene3D" id="1.10.3210.10">
    <property type="entry name" value="Hypothetical protein af1432"/>
    <property type="match status" value="1"/>
</dbReference>
<keyword evidence="4" id="KW-1185">Reference proteome</keyword>
<dbReference type="CDD" id="cd00077">
    <property type="entry name" value="HDc"/>
    <property type="match status" value="1"/>
</dbReference>
<feature type="domain" description="HD-GYP" evidence="2">
    <location>
        <begin position="115"/>
        <end position="311"/>
    </location>
</feature>
<feature type="domain" description="HD" evidence="1">
    <location>
        <begin position="137"/>
        <end position="260"/>
    </location>
</feature>
<evidence type="ECO:0000259" key="1">
    <source>
        <dbReference type="PROSITE" id="PS51831"/>
    </source>
</evidence>
<protein>
    <submittedName>
        <fullName evidence="3">HD domain-containing protein</fullName>
    </submittedName>
</protein>
<dbReference type="PANTHER" id="PTHR43155">
    <property type="entry name" value="CYCLIC DI-GMP PHOSPHODIESTERASE PA4108-RELATED"/>
    <property type="match status" value="1"/>
</dbReference>
<dbReference type="Proteomes" id="UP000472320">
    <property type="component" value="Unassembled WGS sequence"/>
</dbReference>
<reference evidence="3 4" key="1">
    <citation type="submission" date="2019-11" db="EMBL/GenBank/DDBJ databases">
        <title>Type strains purchased from KCTC, JCM and DSMZ.</title>
        <authorList>
            <person name="Lu H."/>
        </authorList>
    </citation>
    <scope>NUCLEOTIDE SEQUENCE [LARGE SCALE GENOMIC DNA]</scope>
    <source>
        <strain evidence="3 4">JCM 31587</strain>
    </source>
</reference>
<comment type="caution">
    <text evidence="3">The sequence shown here is derived from an EMBL/GenBank/DDBJ whole genome shotgun (WGS) entry which is preliminary data.</text>
</comment>
<dbReference type="InterPro" id="IPR003607">
    <property type="entry name" value="HD/PDEase_dom"/>
</dbReference>
<dbReference type="Pfam" id="PF13487">
    <property type="entry name" value="HD_5"/>
    <property type="match status" value="1"/>
</dbReference>
<accession>A0A6L6QDZ9</accession>
<name>A0A6L6QDZ9_9BURK</name>
<sequence length="428" mass="47232">MASETQLTEATSESPHFVRAVTEMGDKRDVVASADIYASNGTKLLAKGARIDSKQFEKLTRYKLSAPLDQVLASDKAIDAAALAIEFDRILEHDALYRQLLARAGDSGQLKHCTANLRLHSTIELRLTVMADKHPEMFSHTLRSAIIAFACAQRLEVAQGDMPAVLLAALCHDFGEMHTDPRILEHSHQVTADERRFVHVHPVTGYLLLKDLPGFPASASKAVLQHHERLDGSGYPHALRGSQVEPLARLVAAADVTETVLRRRDMQRLEMLYRINKSRFDADVLAILRDLLQLQSLAPDDSAGSEDPTARLTHLSDLLQAWFELKTMLAQRPAADAPGSPLAFLFDRMASVRSLVLQAGFDPDNMGSMLAMVQGDPLLLAELRAMLDEMDWLLADLANEIERRSPELAGLPPGALQGLMQQLRAEVH</sequence>
<dbReference type="AlphaFoldDB" id="A0A6L6QDZ9"/>
<dbReference type="InterPro" id="IPR006674">
    <property type="entry name" value="HD_domain"/>
</dbReference>
<dbReference type="PROSITE" id="PS51831">
    <property type="entry name" value="HD"/>
    <property type="match status" value="1"/>
</dbReference>
<evidence type="ECO:0000259" key="2">
    <source>
        <dbReference type="PROSITE" id="PS51832"/>
    </source>
</evidence>
<proteinExistence type="predicted"/>
<gene>
    <name evidence="3" type="ORF">GM658_07495</name>
</gene>
<dbReference type="EMBL" id="WNKX01000004">
    <property type="protein sequence ID" value="MTW10445.1"/>
    <property type="molecule type" value="Genomic_DNA"/>
</dbReference>
<dbReference type="InterPro" id="IPR037522">
    <property type="entry name" value="HD_GYP_dom"/>
</dbReference>
<dbReference type="OrthoDB" id="9780948at2"/>
<dbReference type="PROSITE" id="PS51832">
    <property type="entry name" value="HD_GYP"/>
    <property type="match status" value="1"/>
</dbReference>
<dbReference type="PANTHER" id="PTHR43155:SF2">
    <property type="entry name" value="CYCLIC DI-GMP PHOSPHODIESTERASE PA4108"/>
    <property type="match status" value="1"/>
</dbReference>
<dbReference type="SUPFAM" id="SSF109604">
    <property type="entry name" value="HD-domain/PDEase-like"/>
    <property type="match status" value="1"/>
</dbReference>
<organism evidence="3 4">
    <name type="scientific">Massilia eburnea</name>
    <dbReference type="NCBI Taxonomy" id="1776165"/>
    <lineage>
        <taxon>Bacteria</taxon>
        <taxon>Pseudomonadati</taxon>
        <taxon>Pseudomonadota</taxon>
        <taxon>Betaproteobacteria</taxon>
        <taxon>Burkholderiales</taxon>
        <taxon>Oxalobacteraceae</taxon>
        <taxon>Telluria group</taxon>
        <taxon>Massilia</taxon>
    </lineage>
</organism>
<dbReference type="GO" id="GO:0008081">
    <property type="term" value="F:phosphoric diester hydrolase activity"/>
    <property type="evidence" value="ECO:0007669"/>
    <property type="project" value="UniProtKB-ARBA"/>
</dbReference>